<evidence type="ECO:0000256" key="1">
    <source>
        <dbReference type="PROSITE-ProRule" id="PRU00339"/>
    </source>
</evidence>
<dbReference type="PANTHER" id="PTHR47691:SF3">
    <property type="entry name" value="HTH-TYPE TRANSCRIPTIONAL REGULATOR RV0890C-RELATED"/>
    <property type="match status" value="1"/>
</dbReference>
<feature type="compositionally biased region" description="Pro residues" evidence="2">
    <location>
        <begin position="363"/>
        <end position="373"/>
    </location>
</feature>
<dbReference type="InterPro" id="IPR019734">
    <property type="entry name" value="TPR_rpt"/>
</dbReference>
<sequence>MRGQEQGGHNELGGTVHGPAVQAQTVYGGIHIQSPPAAAQPQHPPWQLPPAARITDRTAELGLLERHRLRSGSAGHGDHAGLGGHASLGDRLGQGGHTLVAVSGLGGVGKTALTLAWLHALRPHFPDGQLYADLGAQSPGGPADPGEVIGRFLRALGVPAAQVPAGLAERAALYRSLTASQRLVVLLDDAASAAQVRPLLPGGRSVTAVTSRWRMPGLTVDGCHSVRLEPLGVDEAVELLAATLSDDRVADQPEQARALVELCAGLPLAVRVAGARLASRPRRGITTMVRALTEEHDRLEELAIDGDHNVRATLDLTYQELPPDAARLYRLLGLHPGTEFSDAVAVAVLAEPGPSAGADPDPGAGPDPGPSAPAAPATAASSSHASRALSLLDLLHDANLLTDADAHEDRHRFHDLVRLHAAAKAAQDESPWARAAALRRIADHYLATATQAERIVDPQHRTMARDHGAGPVLTEDFGEGTEAALDWQERELPNLMAVIRRARTAFPTVGWQLADALWPLFLRRKFYEEWRAAHQEGLAAAEELGDTAAQCRMLTSGGVGELGMGCHERALEMFERAARQFRADGNALGHARTLNYRGLAHQRLGRLDEAARYFTRAAEALPGVGDVRAGGLGRLNLADVALARSRPTEAARHAAAAHTTLRAANDTYNAARAAVLLGRAHLARGEPDLAEAELTPALIALRAMSAAYETARALHALAELAEHRGTPAPARALYGEALTLYAEAGRATSPDARAAETRLNALATPPPQ</sequence>
<name>A0ABQ2LL53_9ACTN</name>
<keyword evidence="1" id="KW-0802">TPR repeat</keyword>
<dbReference type="PRINTS" id="PR00364">
    <property type="entry name" value="DISEASERSIST"/>
</dbReference>
<dbReference type="Gene3D" id="1.10.8.430">
    <property type="entry name" value="Helical domain of apoptotic protease-activating factors"/>
    <property type="match status" value="1"/>
</dbReference>
<evidence type="ECO:0000313" key="3">
    <source>
        <dbReference type="EMBL" id="GGO39106.1"/>
    </source>
</evidence>
<dbReference type="Pfam" id="PF13424">
    <property type="entry name" value="TPR_12"/>
    <property type="match status" value="1"/>
</dbReference>
<feature type="region of interest" description="Disordered" evidence="2">
    <location>
        <begin position="352"/>
        <end position="381"/>
    </location>
</feature>
<feature type="compositionally biased region" description="Low complexity" evidence="2">
    <location>
        <begin position="352"/>
        <end position="362"/>
    </location>
</feature>
<accession>A0ABQ2LL53</accession>
<dbReference type="InterPro" id="IPR011990">
    <property type="entry name" value="TPR-like_helical_dom_sf"/>
</dbReference>
<comment type="caution">
    <text evidence="3">The sequence shown here is derived from an EMBL/GenBank/DDBJ whole genome shotgun (WGS) entry which is preliminary data.</text>
</comment>
<feature type="repeat" description="TPR" evidence="1">
    <location>
        <begin position="591"/>
        <end position="624"/>
    </location>
</feature>
<dbReference type="PROSITE" id="PS50005">
    <property type="entry name" value="TPR"/>
    <property type="match status" value="1"/>
</dbReference>
<dbReference type="EMBL" id="BMNG01000003">
    <property type="protein sequence ID" value="GGO39106.1"/>
    <property type="molecule type" value="Genomic_DNA"/>
</dbReference>
<dbReference type="RefSeq" id="WP_189173307.1">
    <property type="nucleotide sequence ID" value="NZ_BMNG01000003.1"/>
</dbReference>
<dbReference type="Gene3D" id="3.40.50.300">
    <property type="entry name" value="P-loop containing nucleotide triphosphate hydrolases"/>
    <property type="match status" value="1"/>
</dbReference>
<evidence type="ECO:0000256" key="2">
    <source>
        <dbReference type="SAM" id="MobiDB-lite"/>
    </source>
</evidence>
<dbReference type="Gene3D" id="1.25.40.10">
    <property type="entry name" value="Tetratricopeptide repeat domain"/>
    <property type="match status" value="2"/>
</dbReference>
<keyword evidence="4" id="KW-1185">Reference proteome</keyword>
<dbReference type="Proteomes" id="UP000656881">
    <property type="component" value="Unassembled WGS sequence"/>
</dbReference>
<dbReference type="SMART" id="SM00028">
    <property type="entry name" value="TPR"/>
    <property type="match status" value="3"/>
</dbReference>
<reference evidence="4" key="1">
    <citation type="journal article" date="2019" name="Int. J. Syst. Evol. Microbiol.">
        <title>The Global Catalogue of Microorganisms (GCM) 10K type strain sequencing project: providing services to taxonomists for standard genome sequencing and annotation.</title>
        <authorList>
            <consortium name="The Broad Institute Genomics Platform"/>
            <consortium name="The Broad Institute Genome Sequencing Center for Infectious Disease"/>
            <person name="Wu L."/>
            <person name="Ma J."/>
        </authorList>
    </citation>
    <scope>NUCLEOTIDE SEQUENCE [LARGE SCALE GENOMIC DNA]</scope>
    <source>
        <strain evidence="4">CGMCC 4.7349</strain>
    </source>
</reference>
<protein>
    <submittedName>
        <fullName evidence="3">NTPase</fullName>
    </submittedName>
</protein>
<proteinExistence type="predicted"/>
<evidence type="ECO:0000313" key="4">
    <source>
        <dbReference type="Proteomes" id="UP000656881"/>
    </source>
</evidence>
<dbReference type="InterPro" id="IPR027417">
    <property type="entry name" value="P-loop_NTPase"/>
</dbReference>
<organism evidence="3 4">
    <name type="scientific">Streptomyces lasiicapitis</name>
    <dbReference type="NCBI Taxonomy" id="1923961"/>
    <lineage>
        <taxon>Bacteria</taxon>
        <taxon>Bacillati</taxon>
        <taxon>Actinomycetota</taxon>
        <taxon>Actinomycetes</taxon>
        <taxon>Kitasatosporales</taxon>
        <taxon>Streptomycetaceae</taxon>
        <taxon>Streptomyces</taxon>
    </lineage>
</organism>
<dbReference type="PANTHER" id="PTHR47691">
    <property type="entry name" value="REGULATOR-RELATED"/>
    <property type="match status" value="1"/>
</dbReference>
<dbReference type="SUPFAM" id="SSF52540">
    <property type="entry name" value="P-loop containing nucleoside triphosphate hydrolases"/>
    <property type="match status" value="1"/>
</dbReference>
<dbReference type="SUPFAM" id="SSF48452">
    <property type="entry name" value="TPR-like"/>
    <property type="match status" value="1"/>
</dbReference>
<gene>
    <name evidence="3" type="ORF">GCM10012286_15100</name>
</gene>
<dbReference type="InterPro" id="IPR042197">
    <property type="entry name" value="Apaf_helical"/>
</dbReference>